<dbReference type="InterPro" id="IPR045060">
    <property type="entry name" value="Phe-tRNA-ligase_IIc_bsu"/>
</dbReference>
<dbReference type="Gene3D" id="3.30.56.10">
    <property type="match status" value="2"/>
</dbReference>
<feature type="binding site" evidence="15">
    <location>
        <position position="470"/>
    </location>
    <ligand>
        <name>Mg(2+)</name>
        <dbReference type="ChEBI" id="CHEBI:18420"/>
        <note>shared with alpha subunit</note>
    </ligand>
</feature>
<evidence type="ECO:0000313" key="21">
    <source>
        <dbReference type="Proteomes" id="UP000051638"/>
    </source>
</evidence>
<dbReference type="InterPro" id="IPR045864">
    <property type="entry name" value="aa-tRNA-synth_II/BPL/LPL"/>
</dbReference>
<evidence type="ECO:0000256" key="2">
    <source>
        <dbReference type="ARBA" id="ARBA00008653"/>
    </source>
</evidence>
<dbReference type="GO" id="GO:0005524">
    <property type="term" value="F:ATP binding"/>
    <property type="evidence" value="ECO:0007669"/>
    <property type="project" value="UniProtKB-UniRule"/>
</dbReference>
<keyword evidence="5 16" id="KW-0820">tRNA-binding</keyword>
<sequence>MKVSYNWLKKYVELTDTPEALANKITLTGLEVDNVRHPAAGLKKIVVGWVKSVREHPNSDHLNICQVDVGEEAPIQIVCGAPNIAAGQKVIVALSGARIADNVKIKKGKLRGAVSNGMICALQEIGFSDAVTPQAYADGIYVLPADAKVGAPVYSYLGMDDAILDIEITPNRADALSMRGVAYEVAAEYGESVHFPEISLQEADKNVADVLSAKVTDEQDAPSYNLRVLENVAVKPSPLWLQRRLWNAGIRPINNVVDVTNLLMLDYGQPLHAFDYAKIGGHTIEVRRAEKDETLTTLDGKVRQLTPEDIVISNGEKALNLAGVMGGLDSEITAKTTTVVLEAAIFDAAHIRKTAQRYNLRSEASSRFEKGVNRATVITALDHAASLIAELGQGSVLKGRVAPTSVTPTPVKVQLTTEKTNQVLGTNLTSAEIKQTFQQLGFATTEKAGTFTVSVPPRRWDIHIAADLIEEVARIYGYEHLPATLPASATPGVLTAKQQLQRRLAATLEANGLDQALSYALTTPEKASAFQLGDSYPTKVSWPLSVDHTTLRMNLISGLLDDLAYNTARKQTNVALYEQGKVFLKADAKTARPKEAAYLAGAMTGDWQAAAWNQEAIPVDFYRIKGLVAAVLADFNLAEAPEYLATTRHQEMHPGRTADILIDNQIIGFVGQIHPRVAKQAHIAATYVFQLDLDHLATLAKKKVQYQPVSRYPAVTRDVALVVDQSVTNAALKVTINAHGGAYLTSVALFDVYAGRHIENGRKSMAYTLTYQNPQATLTDDQVNQAFAKVVAALQDEHGAKIR</sequence>
<dbReference type="Gene3D" id="3.30.930.10">
    <property type="entry name" value="Bira Bifunctional Protein, Domain 2"/>
    <property type="match status" value="1"/>
</dbReference>
<dbReference type="SMART" id="SM00873">
    <property type="entry name" value="B3_4"/>
    <property type="match status" value="1"/>
</dbReference>
<evidence type="ECO:0000259" key="18">
    <source>
        <dbReference type="PROSITE" id="PS51447"/>
    </source>
</evidence>
<dbReference type="PANTHER" id="PTHR10947:SF0">
    <property type="entry name" value="PHENYLALANINE--TRNA LIGASE BETA SUBUNIT"/>
    <property type="match status" value="1"/>
</dbReference>
<evidence type="ECO:0000259" key="17">
    <source>
        <dbReference type="PROSITE" id="PS50886"/>
    </source>
</evidence>
<evidence type="ECO:0000256" key="11">
    <source>
        <dbReference type="ARBA" id="ARBA00022884"/>
    </source>
</evidence>
<dbReference type="InterPro" id="IPR005146">
    <property type="entry name" value="B3/B4_tRNA-bd"/>
</dbReference>
<dbReference type="STRING" id="1423796.FC24_GL001375"/>
<organism evidence="20 21">
    <name type="scientific">Loigolactobacillus rennini DSM 20253</name>
    <dbReference type="NCBI Taxonomy" id="1423796"/>
    <lineage>
        <taxon>Bacteria</taxon>
        <taxon>Bacillati</taxon>
        <taxon>Bacillota</taxon>
        <taxon>Bacilli</taxon>
        <taxon>Lactobacillales</taxon>
        <taxon>Lactobacillaceae</taxon>
        <taxon>Loigolactobacillus</taxon>
    </lineage>
</organism>
<proteinExistence type="inferred from homology"/>
<evidence type="ECO:0000259" key="19">
    <source>
        <dbReference type="PROSITE" id="PS51483"/>
    </source>
</evidence>
<dbReference type="InterPro" id="IPR012340">
    <property type="entry name" value="NA-bd_OB-fold"/>
</dbReference>
<evidence type="ECO:0000313" key="20">
    <source>
        <dbReference type="EMBL" id="KRM97769.1"/>
    </source>
</evidence>
<keyword evidence="13 15" id="KW-0030">Aminoacyl-tRNA synthetase</keyword>
<protein>
    <recommendedName>
        <fullName evidence="15">Phenylalanine--tRNA ligase beta subunit</fullName>
        <ecNumber evidence="15">6.1.1.20</ecNumber>
    </recommendedName>
    <alternativeName>
        <fullName evidence="15">Phenylalanyl-tRNA synthetase beta subunit</fullName>
        <shortName evidence="15">PheRS</shortName>
    </alternativeName>
</protein>
<dbReference type="Pfam" id="PF03484">
    <property type="entry name" value="B5"/>
    <property type="match status" value="1"/>
</dbReference>
<dbReference type="Gene3D" id="2.40.50.140">
    <property type="entry name" value="Nucleic acid-binding proteins"/>
    <property type="match status" value="1"/>
</dbReference>
<dbReference type="InterPro" id="IPR036690">
    <property type="entry name" value="Fdx_antiC-bd_sf"/>
</dbReference>
<evidence type="ECO:0000256" key="1">
    <source>
        <dbReference type="ARBA" id="ARBA00004496"/>
    </source>
</evidence>
<dbReference type="FunFam" id="2.40.50.140:FF:000045">
    <property type="entry name" value="Phenylalanine--tRNA ligase beta subunit"/>
    <property type="match status" value="1"/>
</dbReference>
<dbReference type="NCBIfam" id="NF045760">
    <property type="entry name" value="YtpR"/>
    <property type="match status" value="1"/>
</dbReference>
<dbReference type="GO" id="GO:0016740">
    <property type="term" value="F:transferase activity"/>
    <property type="evidence" value="ECO:0007669"/>
    <property type="project" value="UniProtKB-ARBA"/>
</dbReference>
<dbReference type="SUPFAM" id="SSF54991">
    <property type="entry name" value="Anticodon-binding domain of PheRS"/>
    <property type="match status" value="1"/>
</dbReference>
<evidence type="ECO:0000256" key="6">
    <source>
        <dbReference type="ARBA" id="ARBA00022598"/>
    </source>
</evidence>
<evidence type="ECO:0000256" key="9">
    <source>
        <dbReference type="ARBA" id="ARBA00022840"/>
    </source>
</evidence>
<dbReference type="RefSeq" id="WP_057873942.1">
    <property type="nucleotide sequence ID" value="NZ_AYYI01000036.1"/>
</dbReference>
<dbReference type="SMART" id="SM00874">
    <property type="entry name" value="B5"/>
    <property type="match status" value="1"/>
</dbReference>
<dbReference type="NCBIfam" id="TIGR00472">
    <property type="entry name" value="pheT_bact"/>
    <property type="match status" value="1"/>
</dbReference>
<dbReference type="Pfam" id="PF03483">
    <property type="entry name" value="B3_4"/>
    <property type="match status" value="1"/>
</dbReference>
<evidence type="ECO:0000256" key="13">
    <source>
        <dbReference type="ARBA" id="ARBA00023146"/>
    </source>
</evidence>
<dbReference type="SMART" id="SM00896">
    <property type="entry name" value="FDX-ACB"/>
    <property type="match status" value="1"/>
</dbReference>
<keyword evidence="21" id="KW-1185">Reference proteome</keyword>
<dbReference type="PROSITE" id="PS51483">
    <property type="entry name" value="B5"/>
    <property type="match status" value="1"/>
</dbReference>
<dbReference type="AlphaFoldDB" id="A0A0R2DAP1"/>
<dbReference type="FunFam" id="3.50.40.10:FF:000001">
    <property type="entry name" value="Phenylalanine--tRNA ligase beta subunit"/>
    <property type="match status" value="1"/>
</dbReference>
<gene>
    <name evidence="15" type="primary">pheT</name>
    <name evidence="20" type="ORF">FC24_GL001375</name>
</gene>
<dbReference type="GO" id="GO:0000049">
    <property type="term" value="F:tRNA binding"/>
    <property type="evidence" value="ECO:0007669"/>
    <property type="project" value="UniProtKB-UniRule"/>
</dbReference>
<dbReference type="CDD" id="cd02796">
    <property type="entry name" value="tRNA_bind_bactPheRS"/>
    <property type="match status" value="1"/>
</dbReference>
<evidence type="ECO:0000256" key="14">
    <source>
        <dbReference type="ARBA" id="ARBA00049255"/>
    </source>
</evidence>
<evidence type="ECO:0000256" key="15">
    <source>
        <dbReference type="HAMAP-Rule" id="MF_00283"/>
    </source>
</evidence>
<evidence type="ECO:0000256" key="5">
    <source>
        <dbReference type="ARBA" id="ARBA00022555"/>
    </source>
</evidence>
<dbReference type="EMBL" id="AYYI01000036">
    <property type="protein sequence ID" value="KRM97769.1"/>
    <property type="molecule type" value="Genomic_DNA"/>
</dbReference>
<evidence type="ECO:0000256" key="10">
    <source>
        <dbReference type="ARBA" id="ARBA00022842"/>
    </source>
</evidence>
<feature type="binding site" evidence="15">
    <location>
        <position position="471"/>
    </location>
    <ligand>
        <name>Mg(2+)</name>
        <dbReference type="ChEBI" id="CHEBI:18420"/>
        <note>shared with alpha subunit</note>
    </ligand>
</feature>
<dbReference type="SUPFAM" id="SSF46955">
    <property type="entry name" value="Putative DNA-binding domain"/>
    <property type="match status" value="1"/>
</dbReference>
<keyword evidence="7 15" id="KW-0479">Metal-binding</keyword>
<keyword evidence="11 16" id="KW-0694">RNA-binding</keyword>
<dbReference type="FunFam" id="3.30.56.10:FF:000002">
    <property type="entry name" value="Phenylalanine--tRNA ligase beta subunit"/>
    <property type="match status" value="1"/>
</dbReference>
<comment type="subunit">
    <text evidence="3 15">Tetramer of two alpha and two beta subunits.</text>
</comment>
<comment type="similarity">
    <text evidence="2 15">Belongs to the phenylalanyl-tRNA synthetase beta subunit family. Type 1 subfamily.</text>
</comment>
<evidence type="ECO:0000256" key="16">
    <source>
        <dbReference type="PROSITE-ProRule" id="PRU00209"/>
    </source>
</evidence>
<dbReference type="GO" id="GO:0004826">
    <property type="term" value="F:phenylalanine-tRNA ligase activity"/>
    <property type="evidence" value="ECO:0007669"/>
    <property type="project" value="UniProtKB-UniRule"/>
</dbReference>
<dbReference type="Pfam" id="PF17759">
    <property type="entry name" value="tRNA_synthFbeta"/>
    <property type="match status" value="1"/>
</dbReference>
<comment type="subcellular location">
    <subcellularLocation>
        <location evidence="1 15">Cytoplasm</location>
    </subcellularLocation>
</comment>
<dbReference type="InterPro" id="IPR009061">
    <property type="entry name" value="DNA-bd_dom_put_sf"/>
</dbReference>
<dbReference type="FunFam" id="3.30.930.10:FF:000022">
    <property type="entry name" value="Phenylalanine--tRNA ligase beta subunit"/>
    <property type="match status" value="1"/>
</dbReference>
<dbReference type="InterPro" id="IPR020825">
    <property type="entry name" value="Phe-tRNA_synthase-like_B3/B4"/>
</dbReference>
<dbReference type="GO" id="GO:0000287">
    <property type="term" value="F:magnesium ion binding"/>
    <property type="evidence" value="ECO:0007669"/>
    <property type="project" value="UniProtKB-UniRule"/>
</dbReference>
<dbReference type="OrthoDB" id="9805455at2"/>
<evidence type="ECO:0000256" key="7">
    <source>
        <dbReference type="ARBA" id="ARBA00022723"/>
    </source>
</evidence>
<evidence type="ECO:0000256" key="3">
    <source>
        <dbReference type="ARBA" id="ARBA00011209"/>
    </source>
</evidence>
<dbReference type="Pfam" id="PF01588">
    <property type="entry name" value="tRNA_bind"/>
    <property type="match status" value="1"/>
</dbReference>
<dbReference type="PANTHER" id="PTHR10947">
    <property type="entry name" value="PHENYLALANYL-TRNA SYNTHETASE BETA CHAIN AND LEUCINE-RICH REPEAT-CONTAINING PROTEIN 47"/>
    <property type="match status" value="1"/>
</dbReference>
<dbReference type="Gene3D" id="3.30.70.380">
    <property type="entry name" value="Ferrodoxin-fold anticodon-binding domain"/>
    <property type="match status" value="1"/>
</dbReference>
<feature type="binding site" evidence="15">
    <location>
        <position position="467"/>
    </location>
    <ligand>
        <name>Mg(2+)</name>
        <dbReference type="ChEBI" id="CHEBI:18420"/>
        <note>shared with alpha subunit</note>
    </ligand>
</feature>
<comment type="cofactor">
    <cofactor evidence="15">
        <name>Mg(2+)</name>
        <dbReference type="ChEBI" id="CHEBI:18420"/>
    </cofactor>
    <text evidence="15">Binds 2 magnesium ions per tetramer.</text>
</comment>
<dbReference type="GO" id="GO:0009328">
    <property type="term" value="C:phenylalanine-tRNA ligase complex"/>
    <property type="evidence" value="ECO:0007669"/>
    <property type="project" value="TreeGrafter"/>
</dbReference>
<dbReference type="InterPro" id="IPR033714">
    <property type="entry name" value="tRNA_bind_bactPheRS"/>
</dbReference>
<dbReference type="InterPro" id="IPR002547">
    <property type="entry name" value="tRNA-bd_dom"/>
</dbReference>
<dbReference type="Proteomes" id="UP000051638">
    <property type="component" value="Unassembled WGS sequence"/>
</dbReference>
<evidence type="ECO:0000256" key="8">
    <source>
        <dbReference type="ARBA" id="ARBA00022741"/>
    </source>
</evidence>
<dbReference type="GO" id="GO:0006432">
    <property type="term" value="P:phenylalanyl-tRNA aminoacylation"/>
    <property type="evidence" value="ECO:0007669"/>
    <property type="project" value="UniProtKB-UniRule"/>
</dbReference>
<comment type="catalytic activity">
    <reaction evidence="14 15">
        <text>tRNA(Phe) + L-phenylalanine + ATP = L-phenylalanyl-tRNA(Phe) + AMP + diphosphate + H(+)</text>
        <dbReference type="Rhea" id="RHEA:19413"/>
        <dbReference type="Rhea" id="RHEA-COMP:9668"/>
        <dbReference type="Rhea" id="RHEA-COMP:9699"/>
        <dbReference type="ChEBI" id="CHEBI:15378"/>
        <dbReference type="ChEBI" id="CHEBI:30616"/>
        <dbReference type="ChEBI" id="CHEBI:33019"/>
        <dbReference type="ChEBI" id="CHEBI:58095"/>
        <dbReference type="ChEBI" id="CHEBI:78442"/>
        <dbReference type="ChEBI" id="CHEBI:78531"/>
        <dbReference type="ChEBI" id="CHEBI:456215"/>
        <dbReference type="EC" id="6.1.1.20"/>
    </reaction>
</comment>
<keyword evidence="12 15" id="KW-0648">Protein biosynthesis</keyword>
<dbReference type="EC" id="6.1.1.20" evidence="15"/>
<feature type="domain" description="B5" evidence="19">
    <location>
        <begin position="408"/>
        <end position="483"/>
    </location>
</feature>
<evidence type="ECO:0000256" key="4">
    <source>
        <dbReference type="ARBA" id="ARBA00022490"/>
    </source>
</evidence>
<dbReference type="GO" id="GO:0140096">
    <property type="term" value="F:catalytic activity, acting on a protein"/>
    <property type="evidence" value="ECO:0007669"/>
    <property type="project" value="UniProtKB-ARBA"/>
</dbReference>
<keyword evidence="6 15" id="KW-0436">Ligase</keyword>
<name>A0A0R2DAP1_9LACO</name>
<dbReference type="Gene3D" id="3.50.40.10">
    <property type="entry name" value="Phenylalanyl-trna Synthetase, Chain B, domain 3"/>
    <property type="match status" value="1"/>
</dbReference>
<feature type="domain" description="TRNA-binding" evidence="17">
    <location>
        <begin position="39"/>
        <end position="154"/>
    </location>
</feature>
<dbReference type="PROSITE" id="PS51447">
    <property type="entry name" value="FDX_ACB"/>
    <property type="match status" value="1"/>
</dbReference>
<dbReference type="FunFam" id="3.30.70.380:FF:000001">
    <property type="entry name" value="Phenylalanine--tRNA ligase beta subunit"/>
    <property type="match status" value="1"/>
</dbReference>
<accession>A0A0R2DAP1</accession>
<dbReference type="PROSITE" id="PS50886">
    <property type="entry name" value="TRBD"/>
    <property type="match status" value="1"/>
</dbReference>
<dbReference type="InterPro" id="IPR005121">
    <property type="entry name" value="Fdx_antiC-bd"/>
</dbReference>
<comment type="caution">
    <text evidence="20">The sequence shown here is derived from an EMBL/GenBank/DDBJ whole genome shotgun (WGS) entry which is preliminary data.</text>
</comment>
<dbReference type="CDD" id="cd00769">
    <property type="entry name" value="PheRS_beta_core"/>
    <property type="match status" value="1"/>
</dbReference>
<reference evidence="20 21" key="1">
    <citation type="journal article" date="2015" name="Genome Announc.">
        <title>Expanding the biotechnology potential of lactobacilli through comparative genomics of 213 strains and associated genera.</title>
        <authorList>
            <person name="Sun Z."/>
            <person name="Harris H.M."/>
            <person name="McCann A."/>
            <person name="Guo C."/>
            <person name="Argimon S."/>
            <person name="Zhang W."/>
            <person name="Yang X."/>
            <person name="Jeffery I.B."/>
            <person name="Cooney J.C."/>
            <person name="Kagawa T.F."/>
            <person name="Liu W."/>
            <person name="Song Y."/>
            <person name="Salvetti E."/>
            <person name="Wrobel A."/>
            <person name="Rasinkangas P."/>
            <person name="Parkhill J."/>
            <person name="Rea M.C."/>
            <person name="O'Sullivan O."/>
            <person name="Ritari J."/>
            <person name="Douillard F.P."/>
            <person name="Paul Ross R."/>
            <person name="Yang R."/>
            <person name="Briner A.E."/>
            <person name="Felis G.E."/>
            <person name="de Vos W.M."/>
            <person name="Barrangou R."/>
            <person name="Klaenhammer T.R."/>
            <person name="Caufield P.W."/>
            <person name="Cui Y."/>
            <person name="Zhang H."/>
            <person name="O'Toole P.W."/>
        </authorList>
    </citation>
    <scope>NUCLEOTIDE SEQUENCE [LARGE SCALE GENOMIC DNA]</scope>
    <source>
        <strain evidence="20 21">DSM 20253</strain>
    </source>
</reference>
<feature type="binding site" evidence="15">
    <location>
        <position position="461"/>
    </location>
    <ligand>
        <name>Mg(2+)</name>
        <dbReference type="ChEBI" id="CHEBI:18420"/>
        <note>shared with alpha subunit</note>
    </ligand>
</feature>
<dbReference type="Pfam" id="PF03147">
    <property type="entry name" value="FDX-ACB"/>
    <property type="match status" value="1"/>
</dbReference>
<keyword evidence="9 15" id="KW-0067">ATP-binding</keyword>
<dbReference type="PATRIC" id="fig|1423796.3.peg.1402"/>
<feature type="domain" description="FDX-ACB" evidence="18">
    <location>
        <begin position="710"/>
        <end position="803"/>
    </location>
</feature>
<dbReference type="SUPFAM" id="SSF50249">
    <property type="entry name" value="Nucleic acid-binding proteins"/>
    <property type="match status" value="1"/>
</dbReference>
<dbReference type="InterPro" id="IPR005147">
    <property type="entry name" value="tRNA_synthase_B5-dom"/>
</dbReference>
<dbReference type="InterPro" id="IPR004532">
    <property type="entry name" value="Phe-tRNA-ligase_IIc_bsu_bact"/>
</dbReference>
<keyword evidence="8 15" id="KW-0547">Nucleotide-binding</keyword>
<dbReference type="SUPFAM" id="SSF56037">
    <property type="entry name" value="PheT/TilS domain"/>
    <property type="match status" value="1"/>
</dbReference>
<keyword evidence="10 15" id="KW-0460">Magnesium</keyword>
<dbReference type="SUPFAM" id="SSF55681">
    <property type="entry name" value="Class II aaRS and biotin synthetases"/>
    <property type="match status" value="1"/>
</dbReference>
<evidence type="ECO:0000256" key="12">
    <source>
        <dbReference type="ARBA" id="ARBA00022917"/>
    </source>
</evidence>
<dbReference type="HAMAP" id="MF_00283">
    <property type="entry name" value="Phe_tRNA_synth_beta1"/>
    <property type="match status" value="1"/>
</dbReference>
<dbReference type="InterPro" id="IPR041616">
    <property type="entry name" value="PheRS_beta_core"/>
</dbReference>
<keyword evidence="4 15" id="KW-0963">Cytoplasm</keyword>